<dbReference type="Proteomes" id="UP000673552">
    <property type="component" value="Unassembled WGS sequence"/>
</dbReference>
<name>A0A836KU66_9TRYP</name>
<proteinExistence type="predicted"/>
<dbReference type="GeneID" id="92516892"/>
<dbReference type="KEGG" id="lmat:92516892"/>
<reference evidence="2" key="2">
    <citation type="journal article" date="2021" name="Sci. Data">
        <title>Chromosome-scale genome sequencing, assembly and annotation of six genomes from subfamily Leishmaniinae.</title>
        <authorList>
            <person name="Almutairi H."/>
            <person name="Urbaniak M.D."/>
            <person name="Bates M.D."/>
            <person name="Jariyapan N."/>
            <person name="Kwakye-Nuako G."/>
            <person name="Thomaz Soccol V."/>
            <person name="Al-Salem W.S."/>
            <person name="Dillon R.J."/>
            <person name="Bates P.A."/>
            <person name="Gatherer D."/>
        </authorList>
    </citation>
    <scope>NUCLEOTIDE SEQUENCE [LARGE SCALE GENOMIC DNA]</scope>
</reference>
<protein>
    <submittedName>
        <fullName evidence="1">Uncharacterized protein</fullName>
    </submittedName>
</protein>
<gene>
    <name evidence="1" type="ORF">LSCM1_06984</name>
</gene>
<evidence type="ECO:0000313" key="1">
    <source>
        <dbReference type="EMBL" id="KAG5482945.1"/>
    </source>
</evidence>
<dbReference type="RefSeq" id="XP_067180051.1">
    <property type="nucleotide sequence ID" value="XM_067324380.1"/>
</dbReference>
<organism evidence="1 2">
    <name type="scientific">Leishmania martiniquensis</name>
    <dbReference type="NCBI Taxonomy" id="1580590"/>
    <lineage>
        <taxon>Eukaryota</taxon>
        <taxon>Discoba</taxon>
        <taxon>Euglenozoa</taxon>
        <taxon>Kinetoplastea</taxon>
        <taxon>Metakinetoplastina</taxon>
        <taxon>Trypanosomatida</taxon>
        <taxon>Trypanosomatidae</taxon>
        <taxon>Leishmaniinae</taxon>
        <taxon>Leishmania</taxon>
    </lineage>
</organism>
<dbReference type="OrthoDB" id="263502at2759"/>
<sequence length="94" mass="10861">MSSMPLDRTPTTDIYGETTVTGTGAERVHFMSSLPEHDKRCQHVQPATGEYVSEELLSMLAEDRRMNVRHHLVVDKVFKEYLLEKKRLVNVMRS</sequence>
<dbReference type="AlphaFoldDB" id="A0A836KU66"/>
<accession>A0A836KU66</accession>
<evidence type="ECO:0000313" key="2">
    <source>
        <dbReference type="Proteomes" id="UP000673552"/>
    </source>
</evidence>
<dbReference type="EMBL" id="JAFEUZ010000015">
    <property type="protein sequence ID" value="KAG5482945.1"/>
    <property type="molecule type" value="Genomic_DNA"/>
</dbReference>
<reference evidence="2" key="1">
    <citation type="journal article" date="2021" name="Microbiol. Resour. Announc.">
        <title>LGAAP: Leishmaniinae Genome Assembly and Annotation Pipeline.</title>
        <authorList>
            <person name="Almutairi H."/>
            <person name="Urbaniak M.D."/>
            <person name="Bates M.D."/>
            <person name="Jariyapan N."/>
            <person name="Kwakye-Nuako G."/>
            <person name="Thomaz-Soccol V."/>
            <person name="Al-Salem W.S."/>
            <person name="Dillon R.J."/>
            <person name="Bates P.A."/>
            <person name="Gatherer D."/>
        </authorList>
    </citation>
    <scope>NUCLEOTIDE SEQUENCE [LARGE SCALE GENOMIC DNA]</scope>
</reference>
<dbReference type="SMR" id="A0A836KU66"/>
<keyword evidence="2" id="KW-1185">Reference proteome</keyword>
<comment type="caution">
    <text evidence="1">The sequence shown here is derived from an EMBL/GenBank/DDBJ whole genome shotgun (WGS) entry which is preliminary data.</text>
</comment>